<feature type="region of interest" description="Disordered" evidence="1">
    <location>
        <begin position="46"/>
        <end position="67"/>
    </location>
</feature>
<dbReference type="OrthoDB" id="5954510at2759"/>
<organism evidence="3 4">
    <name type="scientific">Hypsibius exemplaris</name>
    <name type="common">Freshwater tardigrade</name>
    <dbReference type="NCBI Taxonomy" id="2072580"/>
    <lineage>
        <taxon>Eukaryota</taxon>
        <taxon>Metazoa</taxon>
        <taxon>Ecdysozoa</taxon>
        <taxon>Tardigrada</taxon>
        <taxon>Eutardigrada</taxon>
        <taxon>Parachela</taxon>
        <taxon>Hypsibioidea</taxon>
        <taxon>Hypsibiidae</taxon>
        <taxon>Hypsibius</taxon>
    </lineage>
</organism>
<sequence length="550" mass="60415">MCDILLSTYQLSLFVLSAFLITGSVSLRYRTADRIANEEIRGRSWQAAHPESRSLNSAPSRGRPKAATADQCWPKENFALLQPPGGCPEQNWGTGSITHTLRRNSTVPTDLVSGVVHGVHLTLDFCAHDANQSCLGTPTPTFPAGAYCIYQYSGIVTSRETSSHLLNHLCPPGFKWSWLAIDDVNLRNKNAHNGQLPQGEFFSFSTVQYFCCREDGDANQEIVLPTKKDFILFPMNSTGLCQKVKGMTAIKSQIFYDTSDDSSKANGPPSEPDFPPPQYSVDVPKDYWGQGLRVSICYYTSQGGSSGGPVVPPTCWPNEDFALFQSAKGCPSGDPWSPGYVQHTEGHNSKVPAQIKGSVTPGGLILGYCSHDAETQTTESSPNAAGRCTASNTATFQPGSYCVFVGYINSTNIFDKSCPQDFAYNWFVIDDVDANNHNAKNGTVPEGEYYDFSTVYYACCRDDGFPSTPISLPNKEAFVLMPSETDRKCQAVIGMNYEYLDVFFDSELIESNLIPLPPQPTIQLDYVIDQPKDQWGAGMHIKVCHYTPIA</sequence>
<name>A0A1W0XFQ3_HYPEX</name>
<comment type="caution">
    <text evidence="3">The sequence shown here is derived from an EMBL/GenBank/DDBJ whole genome shotgun (WGS) entry which is preliminary data.</text>
</comment>
<dbReference type="PANTHER" id="PTHR19324:SF33">
    <property type="entry name" value="MUCIN-5AC"/>
    <property type="match status" value="1"/>
</dbReference>
<dbReference type="InterPro" id="IPR031569">
    <property type="entry name" value="ApeC"/>
</dbReference>
<accession>A0A1W0XFQ3</accession>
<proteinExistence type="predicted"/>
<dbReference type="AlphaFoldDB" id="A0A1W0XFQ3"/>
<dbReference type="Proteomes" id="UP000192578">
    <property type="component" value="Unassembled WGS sequence"/>
</dbReference>
<reference evidence="4" key="1">
    <citation type="submission" date="2017-01" db="EMBL/GenBank/DDBJ databases">
        <title>Comparative genomics of anhydrobiosis in the tardigrade Hypsibius dujardini.</title>
        <authorList>
            <person name="Yoshida Y."/>
            <person name="Koutsovoulos G."/>
            <person name="Laetsch D."/>
            <person name="Stevens L."/>
            <person name="Kumar S."/>
            <person name="Horikawa D."/>
            <person name="Ishino K."/>
            <person name="Komine S."/>
            <person name="Tomita M."/>
            <person name="Blaxter M."/>
            <person name="Arakawa K."/>
        </authorList>
    </citation>
    <scope>NUCLEOTIDE SEQUENCE [LARGE SCALE GENOMIC DNA]</scope>
    <source>
        <strain evidence="4">Z151</strain>
    </source>
</reference>
<evidence type="ECO:0000259" key="2">
    <source>
        <dbReference type="Pfam" id="PF16977"/>
    </source>
</evidence>
<dbReference type="PANTHER" id="PTHR19324">
    <property type="entry name" value="PERFORIN-LIKE PROTEIN 1"/>
    <property type="match status" value="1"/>
</dbReference>
<feature type="region of interest" description="Disordered" evidence="1">
    <location>
        <begin position="258"/>
        <end position="279"/>
    </location>
</feature>
<evidence type="ECO:0000256" key="1">
    <source>
        <dbReference type="SAM" id="MobiDB-lite"/>
    </source>
</evidence>
<evidence type="ECO:0000313" key="3">
    <source>
        <dbReference type="EMBL" id="OQV26245.1"/>
    </source>
</evidence>
<feature type="domain" description="Apextrin C-terminal" evidence="2">
    <location>
        <begin position="73"/>
        <end position="267"/>
    </location>
</feature>
<gene>
    <name evidence="3" type="ORF">BV898_00363</name>
</gene>
<keyword evidence="4" id="KW-1185">Reference proteome</keyword>
<feature type="domain" description="Apextrin C-terminal" evidence="2">
    <location>
        <begin position="316"/>
        <end position="507"/>
    </location>
</feature>
<dbReference type="Pfam" id="PF16977">
    <property type="entry name" value="ApeC"/>
    <property type="match status" value="2"/>
</dbReference>
<dbReference type="EMBL" id="MTYJ01000001">
    <property type="protein sequence ID" value="OQV26245.1"/>
    <property type="molecule type" value="Genomic_DNA"/>
</dbReference>
<protein>
    <recommendedName>
        <fullName evidence="2">Apextrin C-terminal domain-containing protein</fullName>
    </recommendedName>
</protein>
<evidence type="ECO:0000313" key="4">
    <source>
        <dbReference type="Proteomes" id="UP000192578"/>
    </source>
</evidence>
<feature type="compositionally biased region" description="Pro residues" evidence="1">
    <location>
        <begin position="269"/>
        <end position="278"/>
    </location>
</feature>